<evidence type="ECO:0000313" key="1">
    <source>
        <dbReference type="EMBL" id="KIP07216.1"/>
    </source>
</evidence>
<name>A0A0C3RYJ2_PHLG1</name>
<evidence type="ECO:0000313" key="2">
    <source>
        <dbReference type="Proteomes" id="UP000053257"/>
    </source>
</evidence>
<dbReference type="HOGENOM" id="CLU_1050409_0_0_1"/>
<proteinExistence type="predicted"/>
<sequence length="256" mass="28989">MGSQAPHVNFLPYAYEWRFPKGMPDVQRNQDVAAVYGRAHQYFLTKASLLKSEFGWHDADGTEKSLLRVETEFEDHYSIDSTIVKAGIHLPRSFDDLQDVNAPTYGTGAFPTPRYMKVQRPEKSSSDLYIAAVQPLADAFYMMQCIAPGMFVLKCVDEDTNVGDMTTTIRTLPRPSWLEENEDALVGVFGEKGFARLLEASRSSVETTTNAYASDDEHDYPCDDGDYDRWGDYDSDREKDYTACDKECGYCGRCDY</sequence>
<dbReference type="EMBL" id="KN840501">
    <property type="protein sequence ID" value="KIP07216.1"/>
    <property type="molecule type" value="Genomic_DNA"/>
</dbReference>
<gene>
    <name evidence="1" type="ORF">PHLGIDRAFT_426748</name>
</gene>
<dbReference type="AlphaFoldDB" id="A0A0C3RYJ2"/>
<accession>A0A0C3RYJ2</accession>
<keyword evidence="2" id="KW-1185">Reference proteome</keyword>
<protein>
    <submittedName>
        <fullName evidence="1">Uncharacterized protein</fullName>
    </submittedName>
</protein>
<reference evidence="1 2" key="1">
    <citation type="journal article" date="2014" name="PLoS Genet.">
        <title>Analysis of the Phlebiopsis gigantea genome, transcriptome and secretome provides insight into its pioneer colonization strategies of wood.</title>
        <authorList>
            <person name="Hori C."/>
            <person name="Ishida T."/>
            <person name="Igarashi K."/>
            <person name="Samejima M."/>
            <person name="Suzuki H."/>
            <person name="Master E."/>
            <person name="Ferreira P."/>
            <person name="Ruiz-Duenas F.J."/>
            <person name="Held B."/>
            <person name="Canessa P."/>
            <person name="Larrondo L.F."/>
            <person name="Schmoll M."/>
            <person name="Druzhinina I.S."/>
            <person name="Kubicek C.P."/>
            <person name="Gaskell J.A."/>
            <person name="Kersten P."/>
            <person name="St John F."/>
            <person name="Glasner J."/>
            <person name="Sabat G."/>
            <person name="Splinter BonDurant S."/>
            <person name="Syed K."/>
            <person name="Yadav J."/>
            <person name="Mgbeahuruike A.C."/>
            <person name="Kovalchuk A."/>
            <person name="Asiegbu F.O."/>
            <person name="Lackner G."/>
            <person name="Hoffmeister D."/>
            <person name="Rencoret J."/>
            <person name="Gutierrez A."/>
            <person name="Sun H."/>
            <person name="Lindquist E."/>
            <person name="Barry K."/>
            <person name="Riley R."/>
            <person name="Grigoriev I.V."/>
            <person name="Henrissat B."/>
            <person name="Kues U."/>
            <person name="Berka R.M."/>
            <person name="Martinez A.T."/>
            <person name="Covert S.F."/>
            <person name="Blanchette R.A."/>
            <person name="Cullen D."/>
        </authorList>
    </citation>
    <scope>NUCLEOTIDE SEQUENCE [LARGE SCALE GENOMIC DNA]</scope>
    <source>
        <strain evidence="1 2">11061_1 CR5-6</strain>
    </source>
</reference>
<dbReference type="OrthoDB" id="3209743at2759"/>
<organism evidence="1 2">
    <name type="scientific">Phlebiopsis gigantea (strain 11061_1 CR5-6)</name>
    <name type="common">White-rot fungus</name>
    <name type="synonym">Peniophora gigantea</name>
    <dbReference type="NCBI Taxonomy" id="745531"/>
    <lineage>
        <taxon>Eukaryota</taxon>
        <taxon>Fungi</taxon>
        <taxon>Dikarya</taxon>
        <taxon>Basidiomycota</taxon>
        <taxon>Agaricomycotina</taxon>
        <taxon>Agaricomycetes</taxon>
        <taxon>Polyporales</taxon>
        <taxon>Phanerochaetaceae</taxon>
        <taxon>Phlebiopsis</taxon>
    </lineage>
</organism>
<dbReference type="Proteomes" id="UP000053257">
    <property type="component" value="Unassembled WGS sequence"/>
</dbReference>